<evidence type="ECO:0000313" key="2">
    <source>
        <dbReference type="Proteomes" id="UP000182367"/>
    </source>
</evidence>
<proteinExistence type="predicted"/>
<keyword evidence="2" id="KW-1185">Reference proteome</keyword>
<accession>A0A1G8YUD6</accession>
<dbReference type="EMBL" id="FNEO01000011">
    <property type="protein sequence ID" value="SDK06366.1"/>
    <property type="molecule type" value="Genomic_DNA"/>
</dbReference>
<name>A0A1G8YUD6_9FLAO</name>
<organism evidence="1 2">
    <name type="scientific">Flavobacterium glycines</name>
    <dbReference type="NCBI Taxonomy" id="551990"/>
    <lineage>
        <taxon>Bacteria</taxon>
        <taxon>Pseudomonadati</taxon>
        <taxon>Bacteroidota</taxon>
        <taxon>Flavobacteriia</taxon>
        <taxon>Flavobacteriales</taxon>
        <taxon>Flavobacteriaceae</taxon>
        <taxon>Flavobacterium</taxon>
    </lineage>
</organism>
<sequence>MKTKNYHLTQIAAAFFVFVLADGNIQWRAGGVFLEKTKKRS</sequence>
<reference evidence="1 2" key="1">
    <citation type="submission" date="2016-10" db="EMBL/GenBank/DDBJ databases">
        <authorList>
            <person name="Varghese N."/>
            <person name="Submissions S."/>
        </authorList>
    </citation>
    <scope>NUCLEOTIDE SEQUENCE [LARGE SCALE GENOMIC DNA]</scope>
    <source>
        <strain evidence="1 2">Gm-149</strain>
    </source>
</reference>
<protein>
    <submittedName>
        <fullName evidence="1">Uncharacterized protein</fullName>
    </submittedName>
</protein>
<comment type="caution">
    <text evidence="1">The sequence shown here is derived from an EMBL/GenBank/DDBJ whole genome shotgun (WGS) entry which is preliminary data.</text>
</comment>
<dbReference type="Proteomes" id="UP000182367">
    <property type="component" value="Unassembled WGS sequence"/>
</dbReference>
<gene>
    <name evidence="1" type="ORF">SAMN05192550_3258</name>
</gene>
<evidence type="ECO:0000313" key="1">
    <source>
        <dbReference type="EMBL" id="SDK06366.1"/>
    </source>
</evidence>